<dbReference type="InterPro" id="IPR010621">
    <property type="entry name" value="DUF1214"/>
</dbReference>
<dbReference type="InterPro" id="IPR010679">
    <property type="entry name" value="DUF1254"/>
</dbReference>
<reference evidence="4" key="1">
    <citation type="journal article" date="2002" name="DNA Res.">
        <title>Complete genomic sequence of nitrogen-fixing symbiotic bacterium Bradyrhizobium japonicum USDA110.</title>
        <authorList>
            <person name="Kaneko T."/>
            <person name="Nakamura Y."/>
            <person name="Sato S."/>
            <person name="Minamisawa K."/>
            <person name="Uchiumi T."/>
            <person name="Sasamoto S."/>
            <person name="Watanabe A."/>
            <person name="Idesawa K."/>
            <person name="Iriguchi M."/>
            <person name="Kawashima K."/>
            <person name="Kohara M."/>
            <person name="Matsumoto M."/>
            <person name="Shimpo S."/>
            <person name="Tsuruoka H."/>
            <person name="Wada T."/>
            <person name="Yamada M."/>
            <person name="Tabata S."/>
        </authorList>
    </citation>
    <scope>NUCLEOTIDE SEQUENCE [LARGE SCALE GENOMIC DNA]</scope>
    <source>
        <strain evidence="4">JCM 10833 / BCRC 13528 / IAM 13628 / NBRC 14792 / USDA 110</strain>
    </source>
</reference>
<keyword evidence="4" id="KW-1185">Reference proteome</keyword>
<feature type="domain" description="DUF1214" evidence="1">
    <location>
        <begin position="399"/>
        <end position="509"/>
    </location>
</feature>
<dbReference type="STRING" id="224911.AAV28_10295"/>
<dbReference type="Gene3D" id="2.60.120.600">
    <property type="entry name" value="Domain of unknown function DUF1214, C-terminal domain"/>
    <property type="match status" value="1"/>
</dbReference>
<dbReference type="KEGG" id="bja:blr2659"/>
<dbReference type="AlphaFoldDB" id="Q89RV3"/>
<dbReference type="EnsemblBacteria" id="BAC47924">
    <property type="protein sequence ID" value="BAC47924"/>
    <property type="gene ID" value="BAC47924"/>
</dbReference>
<dbReference type="eggNOG" id="COG5361">
    <property type="taxonomic scope" value="Bacteria"/>
</dbReference>
<gene>
    <name evidence="3" type="ordered locus">blr2659</name>
</gene>
<dbReference type="PhylomeDB" id="Q89RV3"/>
<dbReference type="InterPro" id="IPR037050">
    <property type="entry name" value="DUF1254_sf"/>
</dbReference>
<dbReference type="Pfam" id="PF06863">
    <property type="entry name" value="DUF1254"/>
    <property type="match status" value="1"/>
</dbReference>
<dbReference type="PANTHER" id="PTHR36509:SF2">
    <property type="entry name" value="BLL3101 PROTEIN"/>
    <property type="match status" value="1"/>
</dbReference>
<evidence type="ECO:0000313" key="3">
    <source>
        <dbReference type="EMBL" id="BAC47924.1"/>
    </source>
</evidence>
<proteinExistence type="predicted"/>
<organism evidence="3 4">
    <name type="scientific">Bradyrhizobium diazoefficiens (strain JCM 10833 / BCRC 13528 / IAM 13628 / NBRC 14792 / USDA 110)</name>
    <dbReference type="NCBI Taxonomy" id="224911"/>
    <lineage>
        <taxon>Bacteria</taxon>
        <taxon>Pseudomonadati</taxon>
        <taxon>Pseudomonadota</taxon>
        <taxon>Alphaproteobacteria</taxon>
        <taxon>Hyphomicrobiales</taxon>
        <taxon>Nitrobacteraceae</taxon>
        <taxon>Bradyrhizobium</taxon>
    </lineage>
</organism>
<dbReference type="HOGENOM" id="CLU_027269_1_0_5"/>
<sequence length="526" mass="58351">MPQIGCLDHPDALASWYLERQGRGHCSGAIVDLHQNVVLFHNISCQPSGRSVRKVAIMKSITRRTFACGIALLPSFRSALARAQAAVSPTEARAIAKEAYVYGYPMVDSYRIQHAYFVDAKNPEYKAPWNELRNFSRVFTPEDKAVQTPNSDTPYSFLGMDLRAEPIVLTVPVIEEERYFSIQLIDAYTFNFDYIGSRSTGNNGGSFLIAGPNWQGSTPKGVTKVLRAETEFALAAYRTQLFNPGDIDNVKKVQAGYKVQTLSAFLGAPAPKAASASDFIKPLTSDTEKTSLEFFNIVNFLLQFCPTNPSEKELMARFAKIGVGAGKNFNASNLTPELKTAIEQGMADAWQALAQLQKRMDAGEVTSADTFGSRAYLKNNYLYRMAAAVVGIYGNSKQEAMYPLYLVDADGQKFDGANRYTVRFAPGQLPPVNAFWSLTMYELPSSLLSANPINRYLLNSPMLSQFKRDADGGITFYIQNEAPAADRQPNWLPAPKGGFFVVMRLYWPKAEALEGKWKQPPMQRAV</sequence>
<dbReference type="SUPFAM" id="SSF160935">
    <property type="entry name" value="VPA0735-like"/>
    <property type="match status" value="1"/>
</dbReference>
<dbReference type="EMBL" id="BA000040">
    <property type="protein sequence ID" value="BAC47924.1"/>
    <property type="molecule type" value="Genomic_DNA"/>
</dbReference>
<evidence type="ECO:0000259" key="2">
    <source>
        <dbReference type="Pfam" id="PF06863"/>
    </source>
</evidence>
<dbReference type="Gene3D" id="2.60.40.1610">
    <property type="entry name" value="Domain of unknown function DUF1254"/>
    <property type="match status" value="1"/>
</dbReference>
<dbReference type="PATRIC" id="fig|224911.5.peg.2636"/>
<protein>
    <submittedName>
        <fullName evidence="3">Blr2659 protein</fullName>
    </submittedName>
</protein>
<feature type="domain" description="DUF1254" evidence="2">
    <location>
        <begin position="130"/>
        <end position="260"/>
    </location>
</feature>
<dbReference type="InterPro" id="IPR037049">
    <property type="entry name" value="DUF1214_C_sf"/>
</dbReference>
<evidence type="ECO:0000313" key="4">
    <source>
        <dbReference type="Proteomes" id="UP000002526"/>
    </source>
</evidence>
<dbReference type="Pfam" id="PF06742">
    <property type="entry name" value="DUF1214"/>
    <property type="match status" value="1"/>
</dbReference>
<accession>Q89RV3</accession>
<dbReference type="PANTHER" id="PTHR36509">
    <property type="entry name" value="BLL3101 PROTEIN"/>
    <property type="match status" value="1"/>
</dbReference>
<dbReference type="Proteomes" id="UP000002526">
    <property type="component" value="Chromosome"/>
</dbReference>
<name>Q89RV3_BRADU</name>
<dbReference type="InParanoid" id="Q89RV3"/>
<evidence type="ECO:0000259" key="1">
    <source>
        <dbReference type="Pfam" id="PF06742"/>
    </source>
</evidence>
<dbReference type="OrthoDB" id="9777345at2"/>